<feature type="domain" description="BHLH" evidence="5">
    <location>
        <begin position="331"/>
        <end position="380"/>
    </location>
</feature>
<evidence type="ECO:0000256" key="4">
    <source>
        <dbReference type="SAM" id="MobiDB-lite"/>
    </source>
</evidence>
<feature type="compositionally biased region" description="Polar residues" evidence="4">
    <location>
        <begin position="262"/>
        <end position="276"/>
    </location>
</feature>
<dbReference type="STRING" id="4529.A0A0E0MZI2"/>
<evidence type="ECO:0000259" key="5">
    <source>
        <dbReference type="PROSITE" id="PS50888"/>
    </source>
</evidence>
<dbReference type="PANTHER" id="PTHR36066">
    <property type="entry name" value="TRANSCRIPTION FACTOR BHLH145"/>
    <property type="match status" value="1"/>
</dbReference>
<keyword evidence="3" id="KW-0804">Transcription</keyword>
<dbReference type="InterPro" id="IPR011598">
    <property type="entry name" value="bHLH_dom"/>
</dbReference>
<dbReference type="InterPro" id="IPR037546">
    <property type="entry name" value="SAC51-like"/>
</dbReference>
<accession>A0A0E0MZI2</accession>
<feature type="compositionally biased region" description="Low complexity" evidence="4">
    <location>
        <begin position="328"/>
        <end position="338"/>
    </location>
</feature>
<feature type="region of interest" description="Disordered" evidence="4">
    <location>
        <begin position="259"/>
        <end position="338"/>
    </location>
</feature>
<keyword evidence="7" id="KW-1185">Reference proteome</keyword>
<dbReference type="PROSITE" id="PS50888">
    <property type="entry name" value="BHLH"/>
    <property type="match status" value="1"/>
</dbReference>
<dbReference type="EnsemblPlants" id="ORUFI01G26240.2">
    <property type="protein sequence ID" value="ORUFI01G26240.2"/>
    <property type="gene ID" value="ORUFI01G26240"/>
</dbReference>
<dbReference type="AlphaFoldDB" id="A0A0E0MZI2"/>
<dbReference type="InterPro" id="IPR036638">
    <property type="entry name" value="HLH_DNA-bd_sf"/>
</dbReference>
<evidence type="ECO:0000256" key="2">
    <source>
        <dbReference type="ARBA" id="ARBA00023015"/>
    </source>
</evidence>
<dbReference type="OMA" id="NVRIFAY"/>
<evidence type="ECO:0000313" key="6">
    <source>
        <dbReference type="EnsemblPlants" id="ORUFI01G26240.2"/>
    </source>
</evidence>
<dbReference type="GO" id="GO:0046983">
    <property type="term" value="F:protein dimerization activity"/>
    <property type="evidence" value="ECO:0007669"/>
    <property type="project" value="InterPro"/>
</dbReference>
<comment type="similarity">
    <text evidence="1">Belongs to the bHLH protein family.</text>
</comment>
<dbReference type="eggNOG" id="ENOG502R4DP">
    <property type="taxonomic scope" value="Eukaryota"/>
</dbReference>
<protein>
    <recommendedName>
        <fullName evidence="5">BHLH domain-containing protein</fullName>
    </recommendedName>
</protein>
<dbReference type="SUPFAM" id="SSF47459">
    <property type="entry name" value="HLH, helix-loop-helix DNA-binding domain"/>
    <property type="match status" value="1"/>
</dbReference>
<sequence>MDSVQQLQAKQAAQHYTYKAHTSHATSAVALLLLLSSPLLSSPLLPPKSPSFFLVLLLLHEATSASPPRDRLQDPILISPPPTNSSRPALAVRRSHLQENPFPLWFFVLDDIGCVKIENVELKRFRIVKEVGTIVMNVRIFAYYQLMQVCQRDPTAFTGNPSFAYGHEADGYIANGPLGGQCNYRVPVSPAFGAPSGMTSPQLRTSLGGFEFQPSRVCPRNFIIFDQTDDKGRIMCHPALVSKLNPSATNAFPSYPEPICRSSGQDNGNLEEVSSSFKEDTREIDALLSSDEESDEDDVKSTGRTPDCFESDSLDSSSPPRSRKMHHSSSQSSVFHGSMDTVTHERMRNMVTVLRGIIPGGDQLDTASVIEEAVRYLKFLKMEAKKLGVEVSDN</sequence>
<evidence type="ECO:0000256" key="3">
    <source>
        <dbReference type="ARBA" id="ARBA00023163"/>
    </source>
</evidence>
<reference evidence="6" key="2">
    <citation type="submission" date="2015-06" db="UniProtKB">
        <authorList>
            <consortium name="EnsemblPlants"/>
        </authorList>
    </citation>
    <scope>IDENTIFICATION</scope>
</reference>
<keyword evidence="2" id="KW-0805">Transcription regulation</keyword>
<dbReference type="Gramene" id="ORUFI01G26240.2">
    <property type="protein sequence ID" value="ORUFI01G26240.2"/>
    <property type="gene ID" value="ORUFI01G26240"/>
</dbReference>
<organism evidence="6 7">
    <name type="scientific">Oryza rufipogon</name>
    <name type="common">Brownbeard rice</name>
    <name type="synonym">Asian wild rice</name>
    <dbReference type="NCBI Taxonomy" id="4529"/>
    <lineage>
        <taxon>Eukaryota</taxon>
        <taxon>Viridiplantae</taxon>
        <taxon>Streptophyta</taxon>
        <taxon>Embryophyta</taxon>
        <taxon>Tracheophyta</taxon>
        <taxon>Spermatophyta</taxon>
        <taxon>Magnoliopsida</taxon>
        <taxon>Liliopsida</taxon>
        <taxon>Poales</taxon>
        <taxon>Poaceae</taxon>
        <taxon>BOP clade</taxon>
        <taxon>Oryzoideae</taxon>
        <taxon>Oryzeae</taxon>
        <taxon>Oryzinae</taxon>
        <taxon>Oryza</taxon>
    </lineage>
</organism>
<reference evidence="7" key="1">
    <citation type="submission" date="2013-06" db="EMBL/GenBank/DDBJ databases">
        <authorList>
            <person name="Zhao Q."/>
        </authorList>
    </citation>
    <scope>NUCLEOTIDE SEQUENCE</scope>
    <source>
        <strain evidence="7">cv. W1943</strain>
    </source>
</reference>
<dbReference type="Proteomes" id="UP000008022">
    <property type="component" value="Unassembled WGS sequence"/>
</dbReference>
<proteinExistence type="inferred from homology"/>
<evidence type="ECO:0000313" key="7">
    <source>
        <dbReference type="Proteomes" id="UP000008022"/>
    </source>
</evidence>
<dbReference type="PANTHER" id="PTHR36066:SF19">
    <property type="entry name" value="OS01G0626900 PROTEIN"/>
    <property type="match status" value="1"/>
</dbReference>
<evidence type="ECO:0000256" key="1">
    <source>
        <dbReference type="ARBA" id="ARBA00005510"/>
    </source>
</evidence>
<dbReference type="HOGENOM" id="CLU_755201_0_0_1"/>
<feature type="region of interest" description="Disordered" evidence="4">
    <location>
        <begin position="66"/>
        <end position="86"/>
    </location>
</feature>
<name>A0A0E0MZI2_ORYRU</name>